<dbReference type="EMBL" id="UINC01053447">
    <property type="protein sequence ID" value="SVB69964.1"/>
    <property type="molecule type" value="Genomic_DNA"/>
</dbReference>
<name>A0A382G5P9_9ZZZZ</name>
<gene>
    <name evidence="1" type="ORF">METZ01_LOCUS222818</name>
</gene>
<protein>
    <submittedName>
        <fullName evidence="1">Uncharacterized protein</fullName>
    </submittedName>
</protein>
<proteinExistence type="predicted"/>
<feature type="non-terminal residue" evidence="1">
    <location>
        <position position="293"/>
    </location>
</feature>
<sequence>MYCRIGLIFLVWFVLVLNQTKADETWKRPLVEKAEKIEQGIQKRHNILGLYPSMVEIPVGSDTIDITTTNPFADVQHAVCWTANYLAGLSYRYAYLKKSSTDSKKIMEAKVRADQVFESIYRCQLVTGVRGLQARGYFLGHGESYAERRGSDKIPYWRQGEIDGQSFRWVGDPSHHNYSDSIHGLGQYYTLAAEGAQKERAREAIDALVSYWVDNDLKIAKYNKSLPMVPILGLTDHKTLNTRVMMAIAGAKVAYHATEKEKFKQVYEKLVDQYGVRELKTFSTDKGFDDAEH</sequence>
<evidence type="ECO:0000313" key="1">
    <source>
        <dbReference type="EMBL" id="SVB69964.1"/>
    </source>
</evidence>
<accession>A0A382G5P9</accession>
<organism evidence="1">
    <name type="scientific">marine metagenome</name>
    <dbReference type="NCBI Taxonomy" id="408172"/>
    <lineage>
        <taxon>unclassified sequences</taxon>
        <taxon>metagenomes</taxon>
        <taxon>ecological metagenomes</taxon>
    </lineage>
</organism>
<reference evidence="1" key="1">
    <citation type="submission" date="2018-05" db="EMBL/GenBank/DDBJ databases">
        <authorList>
            <person name="Lanie J.A."/>
            <person name="Ng W.-L."/>
            <person name="Kazmierczak K.M."/>
            <person name="Andrzejewski T.M."/>
            <person name="Davidsen T.M."/>
            <person name="Wayne K.J."/>
            <person name="Tettelin H."/>
            <person name="Glass J.I."/>
            <person name="Rusch D."/>
            <person name="Podicherti R."/>
            <person name="Tsui H.-C.T."/>
            <person name="Winkler M.E."/>
        </authorList>
    </citation>
    <scope>NUCLEOTIDE SEQUENCE</scope>
</reference>
<dbReference type="AlphaFoldDB" id="A0A382G5P9"/>